<dbReference type="EMBL" id="CP023699">
    <property type="protein sequence ID" value="QEU90073.1"/>
    <property type="molecule type" value="Genomic_DNA"/>
</dbReference>
<evidence type="ECO:0000313" key="4">
    <source>
        <dbReference type="EMBL" id="QEU90073.1"/>
    </source>
</evidence>
<dbReference type="InterPro" id="IPR024726">
    <property type="entry name" value="FhuF_C"/>
</dbReference>
<dbReference type="Pfam" id="PF06276">
    <property type="entry name" value="FhuF"/>
    <property type="match status" value="1"/>
</dbReference>
<feature type="region of interest" description="Disordered" evidence="1">
    <location>
        <begin position="1"/>
        <end position="33"/>
    </location>
</feature>
<reference evidence="4 5" key="1">
    <citation type="submission" date="2017-09" db="EMBL/GenBank/DDBJ databases">
        <authorList>
            <person name="Lee N."/>
            <person name="Cho B.-K."/>
        </authorList>
    </citation>
    <scope>NUCLEOTIDE SEQUENCE [LARGE SCALE GENOMIC DNA]</scope>
    <source>
        <strain evidence="4 5">ATCC 12853</strain>
    </source>
</reference>
<evidence type="ECO:0000313" key="5">
    <source>
        <dbReference type="Proteomes" id="UP000325529"/>
    </source>
</evidence>
<evidence type="ECO:0000256" key="1">
    <source>
        <dbReference type="SAM" id="MobiDB-lite"/>
    </source>
</evidence>
<keyword evidence="5" id="KW-1185">Reference proteome</keyword>
<evidence type="ECO:0000259" key="2">
    <source>
        <dbReference type="Pfam" id="PF06276"/>
    </source>
</evidence>
<feature type="domain" description="Aerobactin siderophore biosynthesis IucA/IucC-like C-terminal" evidence="2">
    <location>
        <begin position="180"/>
        <end position="249"/>
    </location>
</feature>
<dbReference type="GO" id="GO:0003824">
    <property type="term" value="F:catalytic activity"/>
    <property type="evidence" value="ECO:0007669"/>
    <property type="project" value="UniProtKB-ARBA"/>
</dbReference>
<sequence length="302" mass="31259">MGPTPDGVRPGLSPPLEGVPPRDGSGGPGDRGPAGTCCTAVVTTHIDLAELGSVGGFFALREGLPIVRGTAPFAQVYAAAPTPPYPPVGTARAEPPEGPGRDPLAFRVDKVGRRLGAPEERIAVSVAQLGLAARLWSVTLGSAALYGAVPDLDPALLRWDADGTSPDDLWLTELRLLPGDPGTIRDVVQHGHLAPLSAALRARYRISAGLLWGNAGSALAGAVRELHAWAARTGRADVGERALDLAAALFDHPALRGTGTLEGTAFRRRSCCLYYRCPTGGVCGDCCFERPPQRSSPGASSG</sequence>
<dbReference type="AlphaFoldDB" id="A0A5J6G542"/>
<gene>
    <name evidence="4" type="ORF">CP970_03355</name>
</gene>
<dbReference type="Pfam" id="PF11575">
    <property type="entry name" value="FhuF_C"/>
    <property type="match status" value="1"/>
</dbReference>
<name>A0A5J6G542_STRKN</name>
<evidence type="ECO:0000259" key="3">
    <source>
        <dbReference type="Pfam" id="PF11575"/>
    </source>
</evidence>
<dbReference type="GO" id="GO:0051537">
    <property type="term" value="F:2 iron, 2 sulfur cluster binding"/>
    <property type="evidence" value="ECO:0007669"/>
    <property type="project" value="InterPro"/>
</dbReference>
<feature type="domain" description="Ferric siderophore reductase C-terminal" evidence="3">
    <location>
        <begin position="268"/>
        <end position="287"/>
    </location>
</feature>
<dbReference type="KEGG" id="ska:CP970_03355"/>
<dbReference type="Proteomes" id="UP000325529">
    <property type="component" value="Chromosome"/>
</dbReference>
<protein>
    <submittedName>
        <fullName evidence="4">Ferric iron reductase</fullName>
    </submittedName>
</protein>
<proteinExistence type="predicted"/>
<accession>A0A5J6G542</accession>
<organism evidence="4 5">
    <name type="scientific">Streptomyces kanamyceticus</name>
    <dbReference type="NCBI Taxonomy" id="1967"/>
    <lineage>
        <taxon>Bacteria</taxon>
        <taxon>Bacillati</taxon>
        <taxon>Actinomycetota</taxon>
        <taxon>Actinomycetes</taxon>
        <taxon>Kitasatosporales</taxon>
        <taxon>Streptomycetaceae</taxon>
        <taxon>Streptomyces</taxon>
    </lineage>
</organism>
<dbReference type="InterPro" id="IPR022770">
    <property type="entry name" value="IucA/IucC-like_C"/>
</dbReference>
<dbReference type="OrthoDB" id="3290158at2"/>